<comment type="caution">
    <text evidence="3">The sequence shown here is derived from an EMBL/GenBank/DDBJ whole genome shotgun (WGS) entry which is preliminary data.</text>
</comment>
<dbReference type="AlphaFoldDB" id="A0A9W6ZK30"/>
<evidence type="ECO:0000256" key="1">
    <source>
        <dbReference type="SAM" id="Coils"/>
    </source>
</evidence>
<sequence length="417" mass="46728">MVSEVADYRNRLEQLEEFKTKRGIWMDQEEAHKKEVREMKEDYESQMARLNEMQKNNELRWAEDIRRQKAAMEEKVRKEIERETSVENERMWKEHAQMRIDLKHQKALMKNYMAEGRKWKEEREKLEGELVVATSMQAAVMRKVKFVTKRLKISDKLDDMNANLAYLNMVSDELKKHMEEREDLQKDLDITRKFNKFVIKQVKERGAGENINNQLRNILHKKRASKIGEGKGPEDGGGDGGGKQGGGGGGGENGGRGKPAEDPAAVEGSLGMAGIGMEGVKKSAKNRLRAKIKALMPFLVAPKEEKNHTPAQKIEFKKAENRKKTILASRGFDRRRMGGGGGGGGGGGRQTKLMNHRGTNFMGATPTRPPGGRGGGKKMTMMMEGGGALGSEGAKEHLQQFKKRSETVVLGRGALTH</sequence>
<feature type="coiled-coil region" evidence="1">
    <location>
        <begin position="26"/>
        <end position="82"/>
    </location>
</feature>
<feature type="region of interest" description="Disordered" evidence="2">
    <location>
        <begin position="222"/>
        <end position="266"/>
    </location>
</feature>
<feature type="region of interest" description="Disordered" evidence="2">
    <location>
        <begin position="358"/>
        <end position="398"/>
    </location>
</feature>
<evidence type="ECO:0000313" key="3">
    <source>
        <dbReference type="EMBL" id="GMH53671.1"/>
    </source>
</evidence>
<dbReference type="OrthoDB" id="78101at2759"/>
<protein>
    <submittedName>
        <fullName evidence="3">Uncharacterized protein</fullName>
    </submittedName>
</protein>
<organism evidence="3 4">
    <name type="scientific">Triparma retinervis</name>
    <dbReference type="NCBI Taxonomy" id="2557542"/>
    <lineage>
        <taxon>Eukaryota</taxon>
        <taxon>Sar</taxon>
        <taxon>Stramenopiles</taxon>
        <taxon>Ochrophyta</taxon>
        <taxon>Bolidophyceae</taxon>
        <taxon>Parmales</taxon>
        <taxon>Triparmaceae</taxon>
        <taxon>Triparma</taxon>
    </lineage>
</organism>
<dbReference type="EMBL" id="BRXZ01002064">
    <property type="protein sequence ID" value="GMH53671.1"/>
    <property type="molecule type" value="Genomic_DNA"/>
</dbReference>
<dbReference type="Proteomes" id="UP001165082">
    <property type="component" value="Unassembled WGS sequence"/>
</dbReference>
<proteinExistence type="predicted"/>
<evidence type="ECO:0000256" key="2">
    <source>
        <dbReference type="SAM" id="MobiDB-lite"/>
    </source>
</evidence>
<feature type="compositionally biased region" description="Gly residues" evidence="2">
    <location>
        <begin position="238"/>
        <end position="257"/>
    </location>
</feature>
<evidence type="ECO:0000313" key="4">
    <source>
        <dbReference type="Proteomes" id="UP001165082"/>
    </source>
</evidence>
<reference evidence="3" key="1">
    <citation type="submission" date="2022-07" db="EMBL/GenBank/DDBJ databases">
        <title>Genome analysis of Parmales, a sister group of diatoms, reveals the evolutionary specialization of diatoms from phago-mixotrophs to photoautotrophs.</title>
        <authorList>
            <person name="Ban H."/>
            <person name="Sato S."/>
            <person name="Yoshikawa S."/>
            <person name="Kazumasa Y."/>
            <person name="Nakamura Y."/>
            <person name="Ichinomiya M."/>
            <person name="Saitoh K."/>
            <person name="Sato N."/>
            <person name="Blanc-Mathieu R."/>
            <person name="Endo H."/>
            <person name="Kuwata A."/>
            <person name="Ogata H."/>
        </authorList>
    </citation>
    <scope>NUCLEOTIDE SEQUENCE</scope>
</reference>
<gene>
    <name evidence="3" type="ORF">TrRE_jg5688</name>
</gene>
<keyword evidence="4" id="KW-1185">Reference proteome</keyword>
<name>A0A9W6ZK30_9STRA</name>
<accession>A0A9W6ZK30</accession>
<keyword evidence="1" id="KW-0175">Coiled coil</keyword>